<dbReference type="PANTHER" id="PTHR33991:SF1">
    <property type="entry name" value="DNA REPAIR PROTEIN RECO"/>
    <property type="match status" value="1"/>
</dbReference>
<dbReference type="Proteomes" id="UP000028533">
    <property type="component" value="Unassembled WGS sequence"/>
</dbReference>
<reference evidence="6 7" key="1">
    <citation type="submission" date="2014-02" db="EMBL/GenBank/DDBJ databases">
        <title>Genome sequence of Mycoplasma capricolum subsp. capricolum strain 14232.</title>
        <authorList>
            <person name="Sirand-Pugnet P."/>
            <person name="Breton M."/>
            <person name="Dordet-Frisoni E."/>
            <person name="Baranowski E."/>
            <person name="Barre A."/>
            <person name="Couture C."/>
            <person name="Dupuy V."/>
            <person name="Gaurivaud P."/>
            <person name="Jacob D."/>
            <person name="Lemaitre C."/>
            <person name="Manso-Silvan L."/>
            <person name="Nikolski M."/>
            <person name="Nouvel L.-X."/>
            <person name="Poumarat F."/>
            <person name="Tardy F."/>
            <person name="Thebault P."/>
            <person name="Theil S."/>
            <person name="Citti C."/>
            <person name="Thiaucourt F."/>
            <person name="Blanchard A."/>
        </authorList>
    </citation>
    <scope>NUCLEOTIDE SEQUENCE [LARGE SCALE GENOMIC DNA]</scope>
    <source>
        <strain evidence="6 7">14232</strain>
    </source>
</reference>
<comment type="similarity">
    <text evidence="4">Belongs to the RecO family.</text>
</comment>
<dbReference type="SUPFAM" id="SSF50249">
    <property type="entry name" value="Nucleic acid-binding proteins"/>
    <property type="match status" value="1"/>
</dbReference>
<evidence type="ECO:0000313" key="7">
    <source>
        <dbReference type="Proteomes" id="UP000028533"/>
    </source>
</evidence>
<keyword evidence="3 4" id="KW-0234">DNA repair</keyword>
<evidence type="ECO:0000256" key="4">
    <source>
        <dbReference type="HAMAP-Rule" id="MF_00201"/>
    </source>
</evidence>
<dbReference type="GO" id="GO:0043590">
    <property type="term" value="C:bacterial nucleoid"/>
    <property type="evidence" value="ECO:0007669"/>
    <property type="project" value="TreeGrafter"/>
</dbReference>
<dbReference type="SUPFAM" id="SSF57863">
    <property type="entry name" value="ArfGap/RecO-like zinc finger"/>
    <property type="match status" value="1"/>
</dbReference>
<gene>
    <name evidence="4 6" type="primary">recO</name>
    <name evidence="6" type="ORF">MCAPa_4880</name>
</gene>
<accession>A0A084EM07</accession>
<evidence type="ECO:0000256" key="2">
    <source>
        <dbReference type="ARBA" id="ARBA00023172"/>
    </source>
</evidence>
<keyword evidence="2 4" id="KW-0233">DNA recombination</keyword>
<dbReference type="HAMAP" id="MF_00201">
    <property type="entry name" value="RecO"/>
    <property type="match status" value="1"/>
</dbReference>
<comment type="function">
    <text evidence="4">Involved in DNA repair and RecF pathway recombination.</text>
</comment>
<sequence length="249" mass="28838">MEKTLKGIVLNSFDFRDYDKIITIYSNLYGKISLVCLGVNKTKSKNKYAINYLSYSNFEIFKAKNKLGLSKLKRSELINSFSHIVTDFNLYVYANVLTSLVMNLEDHMKNYNLFKILKLSIFLINSKSNISFKVCILFMFYFLKIIGNQINLTVCGFCNSKINPIIAISFTNYCSSCKFCYFDDCLIIDNQLKNFINSIVKDDFIASLNQKISNQNLKILTKFVLSYYKDQVGIFTTSMYLLSSINQFK</sequence>
<name>A0A084EM07_MYCCA</name>
<dbReference type="RefSeq" id="WP_036431919.1">
    <property type="nucleotide sequence ID" value="NZ_JFDO01000017.1"/>
</dbReference>
<feature type="domain" description="DNA replication/recombination mediator RecO N-terminal" evidence="5">
    <location>
        <begin position="1"/>
        <end position="81"/>
    </location>
</feature>
<dbReference type="InterPro" id="IPR012340">
    <property type="entry name" value="NA-bd_OB-fold"/>
</dbReference>
<comment type="caution">
    <text evidence="6">The sequence shown here is derived from an EMBL/GenBank/DDBJ whole genome shotgun (WGS) entry which is preliminary data.</text>
</comment>
<dbReference type="PANTHER" id="PTHR33991">
    <property type="entry name" value="DNA REPAIR PROTEIN RECO"/>
    <property type="match status" value="1"/>
</dbReference>
<dbReference type="GO" id="GO:0006302">
    <property type="term" value="P:double-strand break repair"/>
    <property type="evidence" value="ECO:0007669"/>
    <property type="project" value="TreeGrafter"/>
</dbReference>
<dbReference type="Gene3D" id="2.40.50.140">
    <property type="entry name" value="Nucleic acid-binding proteins"/>
    <property type="match status" value="1"/>
</dbReference>
<evidence type="ECO:0000256" key="3">
    <source>
        <dbReference type="ARBA" id="ARBA00023204"/>
    </source>
</evidence>
<dbReference type="GO" id="GO:0006310">
    <property type="term" value="P:DNA recombination"/>
    <property type="evidence" value="ECO:0007669"/>
    <property type="project" value="UniProtKB-UniRule"/>
</dbReference>
<evidence type="ECO:0000259" key="5">
    <source>
        <dbReference type="Pfam" id="PF11967"/>
    </source>
</evidence>
<evidence type="ECO:0000313" key="6">
    <source>
        <dbReference type="EMBL" id="KEZ18999.1"/>
    </source>
</evidence>
<dbReference type="Pfam" id="PF02565">
    <property type="entry name" value="RecO_C"/>
    <property type="match status" value="1"/>
</dbReference>
<proteinExistence type="inferred from homology"/>
<dbReference type="Pfam" id="PF11967">
    <property type="entry name" value="RecO_N"/>
    <property type="match status" value="1"/>
</dbReference>
<dbReference type="InterPro" id="IPR022572">
    <property type="entry name" value="DNA_rep/recomb_RecO_N"/>
</dbReference>
<evidence type="ECO:0000256" key="1">
    <source>
        <dbReference type="ARBA" id="ARBA00022763"/>
    </source>
</evidence>
<dbReference type="AlphaFoldDB" id="A0A084EM07"/>
<protein>
    <recommendedName>
        <fullName evidence="4">DNA repair protein RecO</fullName>
    </recommendedName>
    <alternativeName>
        <fullName evidence="4">Recombination protein O</fullName>
    </alternativeName>
</protein>
<dbReference type="InterPro" id="IPR037278">
    <property type="entry name" value="ARFGAP/RecO"/>
</dbReference>
<dbReference type="EMBL" id="JFDO01000017">
    <property type="protein sequence ID" value="KEZ18999.1"/>
    <property type="molecule type" value="Genomic_DNA"/>
</dbReference>
<dbReference type="InterPro" id="IPR003717">
    <property type="entry name" value="RecO"/>
</dbReference>
<dbReference type="NCBIfam" id="TIGR00613">
    <property type="entry name" value="reco"/>
    <property type="match status" value="1"/>
</dbReference>
<organism evidence="6 7">
    <name type="scientific">Mycoplasma capricolum subsp. capricolum 14232</name>
    <dbReference type="NCBI Taxonomy" id="1188238"/>
    <lineage>
        <taxon>Bacteria</taxon>
        <taxon>Bacillati</taxon>
        <taxon>Mycoplasmatota</taxon>
        <taxon>Mollicutes</taxon>
        <taxon>Mycoplasmataceae</taxon>
        <taxon>Mycoplasma</taxon>
    </lineage>
</organism>
<keyword evidence="1 4" id="KW-0227">DNA damage</keyword>